<protein>
    <submittedName>
        <fullName evidence="7">Peptidase dimerisation domain containing protein</fullName>
    </submittedName>
</protein>
<dbReference type="KEGG" id="tva:4764576"/>
<evidence type="ECO:0000313" key="8">
    <source>
        <dbReference type="Proteomes" id="UP000001542"/>
    </source>
</evidence>
<dbReference type="Proteomes" id="UP000001542">
    <property type="component" value="Unassembled WGS sequence"/>
</dbReference>
<dbReference type="VEuPathDB" id="TrichDB:TVAG_211490"/>
<reference evidence="7" key="2">
    <citation type="journal article" date="2007" name="Science">
        <title>Draft genome sequence of the sexually transmitted pathogen Trichomonas vaginalis.</title>
        <authorList>
            <person name="Carlton J.M."/>
            <person name="Hirt R.P."/>
            <person name="Silva J.C."/>
            <person name="Delcher A.L."/>
            <person name="Schatz M."/>
            <person name="Zhao Q."/>
            <person name="Wortman J.R."/>
            <person name="Bidwell S.L."/>
            <person name="Alsmark U.C.M."/>
            <person name="Besteiro S."/>
            <person name="Sicheritz-Ponten T."/>
            <person name="Noel C.J."/>
            <person name="Dacks J.B."/>
            <person name="Foster P.G."/>
            <person name="Simillion C."/>
            <person name="Van de Peer Y."/>
            <person name="Miranda-Saavedra D."/>
            <person name="Barton G.J."/>
            <person name="Westrop G.D."/>
            <person name="Mueller S."/>
            <person name="Dessi D."/>
            <person name="Fiori P.L."/>
            <person name="Ren Q."/>
            <person name="Paulsen I."/>
            <person name="Zhang H."/>
            <person name="Bastida-Corcuera F.D."/>
            <person name="Simoes-Barbosa A."/>
            <person name="Brown M.T."/>
            <person name="Hayes R.D."/>
            <person name="Mukherjee M."/>
            <person name="Okumura C.Y."/>
            <person name="Schneider R."/>
            <person name="Smith A.J."/>
            <person name="Vanacova S."/>
            <person name="Villalvazo M."/>
            <person name="Haas B.J."/>
            <person name="Pertea M."/>
            <person name="Feldblyum T.V."/>
            <person name="Utterback T.R."/>
            <person name="Shu C.L."/>
            <person name="Osoegawa K."/>
            <person name="de Jong P.J."/>
            <person name="Hrdy I."/>
            <person name="Horvathova L."/>
            <person name="Zubacova Z."/>
            <person name="Dolezal P."/>
            <person name="Malik S.B."/>
            <person name="Logsdon J.M. Jr."/>
            <person name="Henze K."/>
            <person name="Gupta A."/>
            <person name="Wang C.C."/>
            <person name="Dunne R.L."/>
            <person name="Upcroft J.A."/>
            <person name="Upcroft P."/>
            <person name="White O."/>
            <person name="Salzberg S.L."/>
            <person name="Tang P."/>
            <person name="Chiu C.-H."/>
            <person name="Lee Y.-S."/>
            <person name="Embley T.M."/>
            <person name="Coombs G.H."/>
            <person name="Mottram J.C."/>
            <person name="Tachezy J."/>
            <person name="Fraser-Liggett C.M."/>
            <person name="Johnson P.J."/>
        </authorList>
    </citation>
    <scope>NUCLEOTIDE SEQUENCE [LARGE SCALE GENOMIC DNA]</scope>
    <source>
        <strain evidence="7">G3</strain>
    </source>
</reference>
<gene>
    <name evidence="7" type="ORF">TVAG_211490</name>
</gene>
<evidence type="ECO:0000313" key="7">
    <source>
        <dbReference type="EMBL" id="EAY06697.1"/>
    </source>
</evidence>
<dbReference type="InterPro" id="IPR011650">
    <property type="entry name" value="Peptidase_M20_dimer"/>
</dbReference>
<organism evidence="7 8">
    <name type="scientific">Trichomonas vaginalis (strain ATCC PRA-98 / G3)</name>
    <dbReference type="NCBI Taxonomy" id="412133"/>
    <lineage>
        <taxon>Eukaryota</taxon>
        <taxon>Metamonada</taxon>
        <taxon>Parabasalia</taxon>
        <taxon>Trichomonadida</taxon>
        <taxon>Trichomonadidae</taxon>
        <taxon>Trichomonas</taxon>
    </lineage>
</organism>
<evidence type="ECO:0000259" key="6">
    <source>
        <dbReference type="Pfam" id="PF07687"/>
    </source>
</evidence>
<keyword evidence="4" id="KW-0378">Hydrolase</keyword>
<dbReference type="GO" id="GO:0016787">
    <property type="term" value="F:hydrolase activity"/>
    <property type="evidence" value="ECO:0007669"/>
    <property type="project" value="UniProtKB-KW"/>
</dbReference>
<keyword evidence="5" id="KW-0862">Zinc</keyword>
<keyword evidence="3" id="KW-0479">Metal-binding</keyword>
<evidence type="ECO:0000256" key="4">
    <source>
        <dbReference type="ARBA" id="ARBA00022801"/>
    </source>
</evidence>
<evidence type="ECO:0000256" key="2">
    <source>
        <dbReference type="ARBA" id="ARBA00006247"/>
    </source>
</evidence>
<evidence type="ECO:0000256" key="1">
    <source>
        <dbReference type="ARBA" id="ARBA00001947"/>
    </source>
</evidence>
<reference evidence="7" key="1">
    <citation type="submission" date="2006-10" db="EMBL/GenBank/DDBJ databases">
        <authorList>
            <person name="Amadeo P."/>
            <person name="Zhao Q."/>
            <person name="Wortman J."/>
            <person name="Fraser-Liggett C."/>
            <person name="Carlton J."/>
        </authorList>
    </citation>
    <scope>NUCLEOTIDE SEQUENCE</scope>
    <source>
        <strain evidence="7">G3</strain>
    </source>
</reference>
<dbReference type="VEuPathDB" id="TrichDB:TVAGG3_1014050"/>
<sequence length="448" mass="50389">MEVWKKVTKYFKEEDVFDEKTINWPKKEKPTELDDKIDELTNKYSPDARNILQEMNKIALTQSNEDPSNFCSAENPLTKYILQKIVDLSAVSQQSDIKLNKNGIITWMITDEHDETPFDKRKVIFYNGRISSNIENNLNKSQEEVNSSITTTSPKFRFEGIVSQIYSTKILLETKHYGSLKGLIIVSICSLSSTVVAVASQEIVGGRLPNCVVLTEGIDNKEATENEFKVYVGQLGHAQINVEVVGQSCHGSMPTQGINPLECGSMIIAEASEQAKLFPNHKFLGKGSRTCTSCKLDTPSDCAVPARYVFVFDRYFEVDESEQLLTEELNDLRSVEIAKKRGCKISMNVDKLIHSWVTPLNNFSIKSLFITIKKCQSEVPLKFEKFAIPIDDGFSLASNTETEEKNYVEMKGVSHPPMFGFTTSENEIAKSIGLLSKYPSVFINHSPK</sequence>
<dbReference type="InterPro" id="IPR036264">
    <property type="entry name" value="Bact_exopeptidase_dim_dom"/>
</dbReference>
<dbReference type="AlphaFoldDB" id="A2EKY9"/>
<dbReference type="Gene3D" id="3.30.70.360">
    <property type="match status" value="1"/>
</dbReference>
<dbReference type="PANTHER" id="PTHR43808">
    <property type="entry name" value="ACETYLORNITHINE DEACETYLASE"/>
    <property type="match status" value="1"/>
</dbReference>
<dbReference type="InParanoid" id="A2EKY9"/>
<dbReference type="Pfam" id="PF07687">
    <property type="entry name" value="M20_dimer"/>
    <property type="match status" value="1"/>
</dbReference>
<name>A2EKY9_TRIV3</name>
<dbReference type="RefSeq" id="XP_001318920.1">
    <property type="nucleotide sequence ID" value="XM_001318885.1"/>
</dbReference>
<comment type="cofactor">
    <cofactor evidence="1">
        <name>Zn(2+)</name>
        <dbReference type="ChEBI" id="CHEBI:29105"/>
    </cofactor>
</comment>
<dbReference type="PANTHER" id="PTHR43808:SF8">
    <property type="entry name" value="PEPTIDASE M20 DIMERISATION DOMAIN-CONTAINING PROTEIN"/>
    <property type="match status" value="1"/>
</dbReference>
<keyword evidence="8" id="KW-1185">Reference proteome</keyword>
<proteinExistence type="inferred from homology"/>
<dbReference type="InterPro" id="IPR050072">
    <property type="entry name" value="Peptidase_M20A"/>
</dbReference>
<dbReference type="EMBL" id="DS113417">
    <property type="protein sequence ID" value="EAY06697.1"/>
    <property type="molecule type" value="Genomic_DNA"/>
</dbReference>
<comment type="similarity">
    <text evidence="2">Belongs to the peptidase M20A family.</text>
</comment>
<dbReference type="SUPFAM" id="SSF55031">
    <property type="entry name" value="Bacterial exopeptidase dimerisation domain"/>
    <property type="match status" value="1"/>
</dbReference>
<feature type="domain" description="Peptidase M20 dimerisation" evidence="6">
    <location>
        <begin position="233"/>
        <end position="275"/>
    </location>
</feature>
<accession>A2EKY9</accession>
<evidence type="ECO:0000256" key="3">
    <source>
        <dbReference type="ARBA" id="ARBA00022723"/>
    </source>
</evidence>
<dbReference type="SMR" id="A2EKY9"/>
<evidence type="ECO:0000256" key="5">
    <source>
        <dbReference type="ARBA" id="ARBA00022833"/>
    </source>
</evidence>